<dbReference type="InterPro" id="IPR043129">
    <property type="entry name" value="ATPase_NBD"/>
</dbReference>
<dbReference type="SUPFAM" id="SSF53067">
    <property type="entry name" value="Actin-like ATPase domain"/>
    <property type="match status" value="2"/>
</dbReference>
<proteinExistence type="inferred from homology"/>
<dbReference type="STRING" id="377629.TERTU_4668"/>
<dbReference type="RefSeq" id="WP_015817396.1">
    <property type="nucleotide sequence ID" value="NC_012997.1"/>
</dbReference>
<protein>
    <submittedName>
        <fullName evidence="6">FGGY family carbohydrate kinase</fullName>
    </submittedName>
</protein>
<feature type="domain" description="Carbohydrate kinase FGGY C-terminal" evidence="5">
    <location>
        <begin position="259"/>
        <end position="451"/>
    </location>
</feature>
<dbReference type="Pfam" id="PF02782">
    <property type="entry name" value="FGGY_C"/>
    <property type="match status" value="1"/>
</dbReference>
<reference evidence="6 7" key="1">
    <citation type="journal article" date="2009" name="PLoS ONE">
        <title>The complete genome of Teredinibacter turnerae T7901: an intracellular endosymbiont of marine wood-boring bivalves (shipworms).</title>
        <authorList>
            <person name="Yang J.C."/>
            <person name="Madupu R."/>
            <person name="Durkin A.S."/>
            <person name="Ekborg N.A."/>
            <person name="Pedamallu C.S."/>
            <person name="Hostetler J.B."/>
            <person name="Radune D."/>
            <person name="Toms B.S."/>
            <person name="Henrissat B."/>
            <person name="Coutinho P.M."/>
            <person name="Schwarz S."/>
            <person name="Field L."/>
            <person name="Trindade-Silva A.E."/>
            <person name="Soares C.A.G."/>
            <person name="Elshahawi S."/>
            <person name="Hanora A."/>
            <person name="Schmidt E.W."/>
            <person name="Haygood M.G."/>
            <person name="Posfai J."/>
            <person name="Benner J."/>
            <person name="Madinger C."/>
            <person name="Nove J."/>
            <person name="Anton B."/>
            <person name="Chaudhary K."/>
            <person name="Foster J."/>
            <person name="Holman A."/>
            <person name="Kumar S."/>
            <person name="Lessard P.A."/>
            <person name="Luyten Y.A."/>
            <person name="Slatko B."/>
            <person name="Wood N."/>
            <person name="Wu B."/>
            <person name="Teplitski M."/>
            <person name="Mougous J.D."/>
            <person name="Ward N."/>
            <person name="Eisen J.A."/>
            <person name="Badger J.H."/>
            <person name="Distel D.L."/>
        </authorList>
    </citation>
    <scope>NUCLEOTIDE SEQUENCE [LARGE SCALE GENOMIC DNA]</scope>
    <source>
        <strain evidence="7">ATCC 39867 / T7901</strain>
    </source>
</reference>
<dbReference type="PANTHER" id="PTHR43095">
    <property type="entry name" value="SUGAR KINASE"/>
    <property type="match status" value="1"/>
</dbReference>
<dbReference type="InterPro" id="IPR018484">
    <property type="entry name" value="FGGY_N"/>
</dbReference>
<dbReference type="PIRSF" id="PIRSF000538">
    <property type="entry name" value="GlpK"/>
    <property type="match status" value="1"/>
</dbReference>
<evidence type="ECO:0000256" key="3">
    <source>
        <dbReference type="ARBA" id="ARBA00022777"/>
    </source>
</evidence>
<keyword evidence="2" id="KW-0808">Transferase</keyword>
<evidence type="ECO:0000259" key="4">
    <source>
        <dbReference type="Pfam" id="PF00370"/>
    </source>
</evidence>
<sequence length="496" mass="52993">MLFLGIDVGSSSVKLSVLDGNSGKALASTQYPETELEIASPQSGWAEQNPETWWNCIVEGSKKLFSADNVDASKIEAIGISYQMHGLVMVDSEQQVLRPAIIWCDSRAVPYGDAAFNELGNDYCFGHLLNSPGNFTAAKLRWVQENEPETFARVHKIMLPGDYVAMKLSGVINSTASGLSEGTLWDFKDQKVADKLLAHWGISADVIPDLVPSIGEQSEVSAAAAAELGLRPGVKICYRGGDQPNNAFSLNVLQPGEVAATAGTSGVIYGVIDQPASDEKQRVNTFLHVTDSEEAKRNGVLVCVNGAGRSFSWLRQVLSLDGTPVDYNVLNKAAEAVPVGSEGLIFHPFGNGAERIFQNRNIGAQFTKLELNRHGLGHMVRSVQEGIVFALNQGFDVLKSMGGSAEVVRVAKGNMFLSPVFAHAFANTTQAAVEEYETDGAEGAARAAAMGCGFYNSPAEAFAGLTKTGVIEPNPALIAQYQDAYSAWVEALPVAN</sequence>
<dbReference type="InterPro" id="IPR018485">
    <property type="entry name" value="FGGY_C"/>
</dbReference>
<dbReference type="Gene3D" id="3.30.420.40">
    <property type="match status" value="2"/>
</dbReference>
<dbReference type="AlphaFoldDB" id="C5BKF3"/>
<evidence type="ECO:0000313" key="6">
    <source>
        <dbReference type="EMBL" id="ACR11284.1"/>
    </source>
</evidence>
<dbReference type="Pfam" id="PF00370">
    <property type="entry name" value="FGGY_N"/>
    <property type="match status" value="1"/>
</dbReference>
<comment type="similarity">
    <text evidence="1">Belongs to the FGGY kinase family.</text>
</comment>
<keyword evidence="7" id="KW-1185">Reference proteome</keyword>
<keyword evidence="3 6" id="KW-0418">Kinase</keyword>
<dbReference type="GO" id="GO:0005975">
    <property type="term" value="P:carbohydrate metabolic process"/>
    <property type="evidence" value="ECO:0007669"/>
    <property type="project" value="InterPro"/>
</dbReference>
<evidence type="ECO:0000256" key="2">
    <source>
        <dbReference type="ARBA" id="ARBA00022679"/>
    </source>
</evidence>
<dbReference type="CDD" id="cd07809">
    <property type="entry name" value="ASKHA_NBD_FGGY_BaXK-like"/>
    <property type="match status" value="1"/>
</dbReference>
<dbReference type="Proteomes" id="UP000009080">
    <property type="component" value="Chromosome"/>
</dbReference>
<dbReference type="HOGENOM" id="CLU_009281_3_0_6"/>
<name>C5BKF3_TERTT</name>
<dbReference type="EMBL" id="CP001614">
    <property type="protein sequence ID" value="ACR11284.1"/>
    <property type="molecule type" value="Genomic_DNA"/>
</dbReference>
<evidence type="ECO:0000259" key="5">
    <source>
        <dbReference type="Pfam" id="PF02782"/>
    </source>
</evidence>
<evidence type="ECO:0000256" key="1">
    <source>
        <dbReference type="ARBA" id="ARBA00009156"/>
    </source>
</evidence>
<accession>C5BKF3</accession>
<dbReference type="OrthoDB" id="9805576at2"/>
<dbReference type="GO" id="GO:0016301">
    <property type="term" value="F:kinase activity"/>
    <property type="evidence" value="ECO:0007669"/>
    <property type="project" value="UniProtKB-KW"/>
</dbReference>
<dbReference type="InterPro" id="IPR050406">
    <property type="entry name" value="FGGY_Carb_Kinase"/>
</dbReference>
<dbReference type="KEGG" id="ttu:TERTU_4668"/>
<dbReference type="PANTHER" id="PTHR43095:SF5">
    <property type="entry name" value="XYLULOSE KINASE"/>
    <property type="match status" value="1"/>
</dbReference>
<dbReference type="eggNOG" id="COG1070">
    <property type="taxonomic scope" value="Bacteria"/>
</dbReference>
<dbReference type="InterPro" id="IPR000577">
    <property type="entry name" value="Carb_kinase_FGGY"/>
</dbReference>
<gene>
    <name evidence="6" type="ordered locus">TERTU_4668</name>
</gene>
<feature type="domain" description="Carbohydrate kinase FGGY N-terminal" evidence="4">
    <location>
        <begin position="3"/>
        <end position="247"/>
    </location>
</feature>
<organism evidence="6 7">
    <name type="scientific">Teredinibacter turnerae (strain ATCC 39867 / T7901)</name>
    <dbReference type="NCBI Taxonomy" id="377629"/>
    <lineage>
        <taxon>Bacteria</taxon>
        <taxon>Pseudomonadati</taxon>
        <taxon>Pseudomonadota</taxon>
        <taxon>Gammaproteobacteria</taxon>
        <taxon>Cellvibrionales</taxon>
        <taxon>Cellvibrionaceae</taxon>
        <taxon>Teredinibacter</taxon>
    </lineage>
</organism>
<evidence type="ECO:0000313" key="7">
    <source>
        <dbReference type="Proteomes" id="UP000009080"/>
    </source>
</evidence>